<dbReference type="EMBL" id="LVYD01000072">
    <property type="protein sequence ID" value="OQP59911.1"/>
    <property type="molecule type" value="Genomic_DNA"/>
</dbReference>
<evidence type="ECO:0000256" key="1">
    <source>
        <dbReference type="SAM" id="SignalP"/>
    </source>
</evidence>
<evidence type="ECO:0000313" key="2">
    <source>
        <dbReference type="EMBL" id="OQP59911.1"/>
    </source>
</evidence>
<name>A0A1V9FNR7_9BACT</name>
<dbReference type="AlphaFoldDB" id="A0A1V9FNR7"/>
<dbReference type="RefSeq" id="WP_081154054.1">
    <property type="nucleotide sequence ID" value="NZ_LVYD01000072.1"/>
</dbReference>
<feature type="chain" id="PRO_5012461245" evidence="1">
    <location>
        <begin position="26"/>
        <end position="117"/>
    </location>
</feature>
<feature type="signal peptide" evidence="1">
    <location>
        <begin position="1"/>
        <end position="25"/>
    </location>
</feature>
<organism evidence="2 3">
    <name type="scientific">Niastella vici</name>
    <dbReference type="NCBI Taxonomy" id="1703345"/>
    <lineage>
        <taxon>Bacteria</taxon>
        <taxon>Pseudomonadati</taxon>
        <taxon>Bacteroidota</taxon>
        <taxon>Chitinophagia</taxon>
        <taxon>Chitinophagales</taxon>
        <taxon>Chitinophagaceae</taxon>
        <taxon>Niastella</taxon>
    </lineage>
</organism>
<proteinExistence type="predicted"/>
<evidence type="ECO:0000313" key="3">
    <source>
        <dbReference type="Proteomes" id="UP000192796"/>
    </source>
</evidence>
<protein>
    <submittedName>
        <fullName evidence="2">Uncharacterized protein</fullName>
    </submittedName>
</protein>
<keyword evidence="1" id="KW-0732">Signal</keyword>
<dbReference type="Proteomes" id="UP000192796">
    <property type="component" value="Unassembled WGS sequence"/>
</dbReference>
<sequence>MKKYFFSLAALALAIGFSSFTGKRAIDQWFSYTLSTNTGFDVPSNYNSSVSEPSNPGGDNNVVNAIKVDSGTEVYGDLDTYPGKPKVDVTGSGTINAAISSAISSHTEQANRVTLKP</sequence>
<reference evidence="2 3" key="1">
    <citation type="submission" date="2016-03" db="EMBL/GenBank/DDBJ databases">
        <title>Niastella vici sp. nov., isolated from farmland soil.</title>
        <authorList>
            <person name="Chen L."/>
            <person name="Wang D."/>
            <person name="Yang S."/>
            <person name="Wang G."/>
        </authorList>
    </citation>
    <scope>NUCLEOTIDE SEQUENCE [LARGE SCALE GENOMIC DNA]</scope>
    <source>
        <strain evidence="2 3">DJ57</strain>
    </source>
</reference>
<accession>A0A1V9FNR7</accession>
<comment type="caution">
    <text evidence="2">The sequence shown here is derived from an EMBL/GenBank/DDBJ whole genome shotgun (WGS) entry which is preliminary data.</text>
</comment>
<keyword evidence="3" id="KW-1185">Reference proteome</keyword>
<gene>
    <name evidence="2" type="ORF">A3860_35970</name>
</gene>